<comment type="similarity">
    <text evidence="2">Belongs to the autoinducer-2 exporter (AI-2E) (TC 2.A.86) family.</text>
</comment>
<organism evidence="7 8">
    <name type="scientific">Mangrovimicrobium sediminis</name>
    <dbReference type="NCBI Taxonomy" id="2562682"/>
    <lineage>
        <taxon>Bacteria</taxon>
        <taxon>Pseudomonadati</taxon>
        <taxon>Pseudomonadota</taxon>
        <taxon>Gammaproteobacteria</taxon>
        <taxon>Cellvibrionales</taxon>
        <taxon>Halieaceae</taxon>
        <taxon>Mangrovimicrobium</taxon>
    </lineage>
</organism>
<dbReference type="GO" id="GO:0016020">
    <property type="term" value="C:membrane"/>
    <property type="evidence" value="ECO:0007669"/>
    <property type="project" value="UniProtKB-SubCell"/>
</dbReference>
<sequence length="366" mass="39465">MAEIIPGQGGAPEPPPDITRWPLALVVLALLILGLYLLQPILMPFVLGGLLAYLGDPLVDRLERARINRGLGVVLVFLLFVLIIVLGFLVALPLLLQQLDSLVSRVPAIYEWLTTSVLPWLQNRLQIPVNRLPEVDWSDQIATHWQSVGKLTAGVLKQVTGSGMGLVLGLANLALVPVVAFYLMRDWDLMMNRALHMLPRAWQERTAGITAEADEVVGAFLRGQFLVMCALSVIYSVGLWMVGVQFALLLGLLAGLASIVPYLGFVVGIVASCIAAYVQFQEWGALIWVGLVFGVGQAAESMVLTPILVGDRIGLHPVAVIFALMAGGQIAGFVGVLLALPVAAVVMVFVRHAVQHYQSTDLYGGD</sequence>
<evidence type="ECO:0000256" key="6">
    <source>
        <dbReference type="SAM" id="Phobius"/>
    </source>
</evidence>
<dbReference type="AlphaFoldDB" id="A0A4Z0LVD7"/>
<evidence type="ECO:0000313" key="8">
    <source>
        <dbReference type="Proteomes" id="UP000298050"/>
    </source>
</evidence>
<reference evidence="7 8" key="1">
    <citation type="submission" date="2019-04" db="EMBL/GenBank/DDBJ databases">
        <title>Taxonomy of novel Haliea sp. from mangrove soil of West Coast of India.</title>
        <authorList>
            <person name="Verma A."/>
            <person name="Kumar P."/>
            <person name="Krishnamurthi S."/>
        </authorList>
    </citation>
    <scope>NUCLEOTIDE SEQUENCE [LARGE SCALE GENOMIC DNA]</scope>
    <source>
        <strain evidence="7 8">SAOS-164</strain>
    </source>
</reference>
<feature type="transmembrane region" description="Helical" evidence="6">
    <location>
        <begin position="164"/>
        <end position="184"/>
    </location>
</feature>
<feature type="transmembrane region" description="Helical" evidence="6">
    <location>
        <begin position="73"/>
        <end position="96"/>
    </location>
</feature>
<feature type="transmembrane region" description="Helical" evidence="6">
    <location>
        <begin position="23"/>
        <end position="53"/>
    </location>
</feature>
<evidence type="ECO:0000313" key="7">
    <source>
        <dbReference type="EMBL" id="TGD71167.1"/>
    </source>
</evidence>
<feature type="transmembrane region" description="Helical" evidence="6">
    <location>
        <begin position="259"/>
        <end position="278"/>
    </location>
</feature>
<comment type="caution">
    <text evidence="7">The sequence shown here is derived from an EMBL/GenBank/DDBJ whole genome shotgun (WGS) entry which is preliminary data.</text>
</comment>
<feature type="transmembrane region" description="Helical" evidence="6">
    <location>
        <begin position="225"/>
        <end position="253"/>
    </location>
</feature>
<protein>
    <submittedName>
        <fullName evidence="7">AI-2E family transporter</fullName>
    </submittedName>
</protein>
<evidence type="ECO:0000256" key="1">
    <source>
        <dbReference type="ARBA" id="ARBA00004141"/>
    </source>
</evidence>
<feature type="transmembrane region" description="Helical" evidence="6">
    <location>
        <begin position="285"/>
        <end position="309"/>
    </location>
</feature>
<keyword evidence="3 6" id="KW-0812">Transmembrane</keyword>
<comment type="subcellular location">
    <subcellularLocation>
        <location evidence="1">Membrane</location>
        <topology evidence="1">Multi-pass membrane protein</topology>
    </subcellularLocation>
</comment>
<name>A0A4Z0LVD7_9GAMM</name>
<dbReference type="GO" id="GO:0055085">
    <property type="term" value="P:transmembrane transport"/>
    <property type="evidence" value="ECO:0007669"/>
    <property type="project" value="TreeGrafter"/>
</dbReference>
<keyword evidence="4 6" id="KW-1133">Transmembrane helix</keyword>
<evidence type="ECO:0000256" key="2">
    <source>
        <dbReference type="ARBA" id="ARBA00009773"/>
    </source>
</evidence>
<dbReference type="PANTHER" id="PTHR21716:SF64">
    <property type="entry name" value="AI-2 TRANSPORT PROTEIN TQSA"/>
    <property type="match status" value="1"/>
</dbReference>
<gene>
    <name evidence="7" type="ORF">E4634_19345</name>
</gene>
<dbReference type="EMBL" id="SRLE01000015">
    <property type="protein sequence ID" value="TGD71167.1"/>
    <property type="molecule type" value="Genomic_DNA"/>
</dbReference>
<accession>A0A4Z0LVD7</accession>
<dbReference type="OrthoDB" id="5792512at2"/>
<dbReference type="Proteomes" id="UP000298050">
    <property type="component" value="Unassembled WGS sequence"/>
</dbReference>
<evidence type="ECO:0000256" key="5">
    <source>
        <dbReference type="ARBA" id="ARBA00023136"/>
    </source>
</evidence>
<dbReference type="Pfam" id="PF01594">
    <property type="entry name" value="AI-2E_transport"/>
    <property type="match status" value="1"/>
</dbReference>
<dbReference type="RefSeq" id="WP_135446326.1">
    <property type="nucleotide sequence ID" value="NZ_SRLE01000015.1"/>
</dbReference>
<keyword evidence="8" id="KW-1185">Reference proteome</keyword>
<keyword evidence="5 6" id="KW-0472">Membrane</keyword>
<evidence type="ECO:0000256" key="4">
    <source>
        <dbReference type="ARBA" id="ARBA00022989"/>
    </source>
</evidence>
<dbReference type="PANTHER" id="PTHR21716">
    <property type="entry name" value="TRANSMEMBRANE PROTEIN"/>
    <property type="match status" value="1"/>
</dbReference>
<evidence type="ECO:0000256" key="3">
    <source>
        <dbReference type="ARBA" id="ARBA00022692"/>
    </source>
</evidence>
<proteinExistence type="inferred from homology"/>
<feature type="transmembrane region" description="Helical" evidence="6">
    <location>
        <begin position="321"/>
        <end position="350"/>
    </location>
</feature>
<dbReference type="InterPro" id="IPR002549">
    <property type="entry name" value="AI-2E-like"/>
</dbReference>